<dbReference type="InterPro" id="IPR011701">
    <property type="entry name" value="MFS"/>
</dbReference>
<evidence type="ECO:0000256" key="8">
    <source>
        <dbReference type="SAM" id="Phobius"/>
    </source>
</evidence>
<feature type="transmembrane region" description="Helical" evidence="8">
    <location>
        <begin position="271"/>
        <end position="295"/>
    </location>
</feature>
<protein>
    <submittedName>
        <fullName evidence="10">MFS transporter</fullName>
    </submittedName>
</protein>
<dbReference type="PANTHER" id="PTHR42718:SF47">
    <property type="entry name" value="METHYL VIOLOGEN RESISTANCE PROTEIN SMVA"/>
    <property type="match status" value="1"/>
</dbReference>
<gene>
    <name evidence="10" type="ORF">ACFWGY_20105</name>
</gene>
<dbReference type="SUPFAM" id="SSF103473">
    <property type="entry name" value="MFS general substrate transporter"/>
    <property type="match status" value="1"/>
</dbReference>
<evidence type="ECO:0000256" key="5">
    <source>
        <dbReference type="ARBA" id="ARBA00022989"/>
    </source>
</evidence>
<feature type="transmembrane region" description="Helical" evidence="8">
    <location>
        <begin position="108"/>
        <end position="127"/>
    </location>
</feature>
<keyword evidence="5 8" id="KW-1133">Transmembrane helix</keyword>
<feature type="transmembrane region" description="Helical" evidence="8">
    <location>
        <begin position="83"/>
        <end position="102"/>
    </location>
</feature>
<keyword evidence="2" id="KW-0813">Transport</keyword>
<organism evidence="10 11">
    <name type="scientific">Prauserella salsuginis</name>
    <dbReference type="NCBI Taxonomy" id="387889"/>
    <lineage>
        <taxon>Bacteria</taxon>
        <taxon>Bacillati</taxon>
        <taxon>Actinomycetota</taxon>
        <taxon>Actinomycetes</taxon>
        <taxon>Pseudonocardiales</taxon>
        <taxon>Pseudonocardiaceae</taxon>
        <taxon>Prauserella</taxon>
        <taxon>Prauserella salsuginis group</taxon>
    </lineage>
</organism>
<evidence type="ECO:0000256" key="4">
    <source>
        <dbReference type="ARBA" id="ARBA00022692"/>
    </source>
</evidence>
<feature type="transmembrane region" description="Helical" evidence="8">
    <location>
        <begin position="476"/>
        <end position="500"/>
    </location>
</feature>
<feature type="compositionally biased region" description="Low complexity" evidence="7">
    <location>
        <begin position="536"/>
        <end position="549"/>
    </location>
</feature>
<dbReference type="RefSeq" id="WP_258938141.1">
    <property type="nucleotide sequence ID" value="NZ_JANBBF010000014.1"/>
</dbReference>
<feature type="transmembrane region" description="Helical" evidence="8">
    <location>
        <begin position="139"/>
        <end position="157"/>
    </location>
</feature>
<name>A0ABW6G8X3_9PSEU</name>
<proteinExistence type="predicted"/>
<feature type="transmembrane region" description="Helical" evidence="8">
    <location>
        <begin position="336"/>
        <end position="357"/>
    </location>
</feature>
<sequence length="549" mass="56041">MSTTTSTSARPTWRAWTGLALLALPLFMMATDFTVMFLAMPAVTADLLPSTTQTLWILHIGEFVAAGFVIAMGWLTGRIGPRTLLLVAIVLYGTASTLAAFAPDAETLLTARVLIGLAAAAASPAAISMLRSLFGGSRHFGIAFAVLMGTFSAGSALGPPMGGMLLEHFWWGSVFLINVPVAAVVLLGGPWVFPKGGRTTAERIDMTSVVLSMGAVILVVFGLQEIADRGPAVPYVLATLVGLVLGTWFVRRQRRLANPLLDLGLFAIRTLRVTAIAFVLSSAAFVAVDFLLLQYLQIVAGVPTDRLGLLLAAPGIAAVLGTAVTPILARWVEPARLMASGVGLALVGAMAVIWSIAGGTQQTWLSITGTTVVSLGVTPLMMLGAQLIVTAAPAKRTGSAVAVQDISAGLGGALGMAFIGSLAMAVFGRVLTAGAADGLTGAELDTAAQNPGSAVAVAGDLGGADGQALLTAAHDALSWGTVAAYGTAVVLGIATIVLVVRGLRGARLDTAPDEPDASTDDTAHPDRPRHDPAPSPSAASTSAALEPTT</sequence>
<feature type="compositionally biased region" description="Basic and acidic residues" evidence="7">
    <location>
        <begin position="521"/>
        <end position="532"/>
    </location>
</feature>
<dbReference type="Proteomes" id="UP001598673">
    <property type="component" value="Unassembled WGS sequence"/>
</dbReference>
<evidence type="ECO:0000259" key="9">
    <source>
        <dbReference type="PROSITE" id="PS50850"/>
    </source>
</evidence>
<comment type="subcellular location">
    <subcellularLocation>
        <location evidence="1">Cell membrane</location>
        <topology evidence="1">Multi-pass membrane protein</topology>
    </subcellularLocation>
</comment>
<evidence type="ECO:0000256" key="3">
    <source>
        <dbReference type="ARBA" id="ARBA00022475"/>
    </source>
</evidence>
<dbReference type="PROSITE" id="PS50850">
    <property type="entry name" value="MFS"/>
    <property type="match status" value="1"/>
</dbReference>
<feature type="domain" description="Major facilitator superfamily (MFS) profile" evidence="9">
    <location>
        <begin position="18"/>
        <end position="504"/>
    </location>
</feature>
<reference evidence="10 11" key="1">
    <citation type="submission" date="2024-09" db="EMBL/GenBank/DDBJ databases">
        <title>The Natural Products Discovery Center: Release of the First 8490 Sequenced Strains for Exploring Actinobacteria Biosynthetic Diversity.</title>
        <authorList>
            <person name="Kalkreuter E."/>
            <person name="Kautsar S.A."/>
            <person name="Yang D."/>
            <person name="Bader C.D."/>
            <person name="Teijaro C.N."/>
            <person name="Fluegel L."/>
            <person name="Davis C.M."/>
            <person name="Simpson J.R."/>
            <person name="Lauterbach L."/>
            <person name="Steele A.D."/>
            <person name="Gui C."/>
            <person name="Meng S."/>
            <person name="Li G."/>
            <person name="Viehrig K."/>
            <person name="Ye F."/>
            <person name="Su P."/>
            <person name="Kiefer A.F."/>
            <person name="Nichols A."/>
            <person name="Cepeda A.J."/>
            <person name="Yan W."/>
            <person name="Fan B."/>
            <person name="Jiang Y."/>
            <person name="Adhikari A."/>
            <person name="Zheng C.-J."/>
            <person name="Schuster L."/>
            <person name="Cowan T.M."/>
            <person name="Smanski M.J."/>
            <person name="Chevrette M.G."/>
            <person name="De Carvalho L.P.S."/>
            <person name="Shen B."/>
        </authorList>
    </citation>
    <scope>NUCLEOTIDE SEQUENCE [LARGE SCALE GENOMIC DNA]</scope>
    <source>
        <strain evidence="10 11">NPDC060353</strain>
    </source>
</reference>
<keyword evidence="6 8" id="KW-0472">Membrane</keyword>
<dbReference type="PRINTS" id="PR01036">
    <property type="entry name" value="TCRTETB"/>
</dbReference>
<dbReference type="Gene3D" id="1.20.1250.20">
    <property type="entry name" value="MFS general substrate transporter like domains"/>
    <property type="match status" value="1"/>
</dbReference>
<keyword evidence="4 8" id="KW-0812">Transmembrane</keyword>
<keyword evidence="3" id="KW-1003">Cell membrane</keyword>
<evidence type="ECO:0000256" key="6">
    <source>
        <dbReference type="ARBA" id="ARBA00023136"/>
    </source>
</evidence>
<comment type="caution">
    <text evidence="10">The sequence shown here is derived from an EMBL/GenBank/DDBJ whole genome shotgun (WGS) entry which is preliminary data.</text>
</comment>
<feature type="transmembrane region" description="Helical" evidence="8">
    <location>
        <begin position="232"/>
        <end position="250"/>
    </location>
</feature>
<evidence type="ECO:0000313" key="11">
    <source>
        <dbReference type="Proteomes" id="UP001598673"/>
    </source>
</evidence>
<feature type="transmembrane region" description="Helical" evidence="8">
    <location>
        <begin position="205"/>
        <end position="226"/>
    </location>
</feature>
<feature type="transmembrane region" description="Helical" evidence="8">
    <location>
        <begin position="406"/>
        <end position="427"/>
    </location>
</feature>
<feature type="transmembrane region" description="Helical" evidence="8">
    <location>
        <begin position="363"/>
        <end position="385"/>
    </location>
</feature>
<evidence type="ECO:0000256" key="7">
    <source>
        <dbReference type="SAM" id="MobiDB-lite"/>
    </source>
</evidence>
<dbReference type="InterPro" id="IPR036259">
    <property type="entry name" value="MFS_trans_sf"/>
</dbReference>
<feature type="transmembrane region" description="Helical" evidence="8">
    <location>
        <begin position="307"/>
        <end position="329"/>
    </location>
</feature>
<feature type="region of interest" description="Disordered" evidence="7">
    <location>
        <begin position="508"/>
        <end position="549"/>
    </location>
</feature>
<dbReference type="Gene3D" id="1.20.1720.10">
    <property type="entry name" value="Multidrug resistance protein D"/>
    <property type="match status" value="1"/>
</dbReference>
<dbReference type="Pfam" id="PF07690">
    <property type="entry name" value="MFS_1"/>
    <property type="match status" value="1"/>
</dbReference>
<evidence type="ECO:0000256" key="2">
    <source>
        <dbReference type="ARBA" id="ARBA00022448"/>
    </source>
</evidence>
<dbReference type="PANTHER" id="PTHR42718">
    <property type="entry name" value="MAJOR FACILITATOR SUPERFAMILY MULTIDRUG TRANSPORTER MFSC"/>
    <property type="match status" value="1"/>
</dbReference>
<evidence type="ECO:0000313" key="10">
    <source>
        <dbReference type="EMBL" id="MFD6795640.1"/>
    </source>
</evidence>
<dbReference type="InterPro" id="IPR020846">
    <property type="entry name" value="MFS_dom"/>
</dbReference>
<keyword evidence="11" id="KW-1185">Reference proteome</keyword>
<accession>A0ABW6G8X3</accession>
<feature type="transmembrane region" description="Helical" evidence="8">
    <location>
        <begin position="169"/>
        <end position="193"/>
    </location>
</feature>
<dbReference type="EMBL" id="JBHXCV010000013">
    <property type="protein sequence ID" value="MFD6795640.1"/>
    <property type="molecule type" value="Genomic_DNA"/>
</dbReference>
<evidence type="ECO:0000256" key="1">
    <source>
        <dbReference type="ARBA" id="ARBA00004651"/>
    </source>
</evidence>
<feature type="transmembrane region" description="Helical" evidence="8">
    <location>
        <begin position="55"/>
        <end position="76"/>
    </location>
</feature>